<proteinExistence type="predicted"/>
<accession>A0ABP7RVS0</accession>
<protein>
    <submittedName>
        <fullName evidence="1">Uncharacterized protein</fullName>
    </submittedName>
</protein>
<organism evidence="1 2">
    <name type="scientific">Hymenobacter fastidiosus</name>
    <dbReference type="NCBI Taxonomy" id="486264"/>
    <lineage>
        <taxon>Bacteria</taxon>
        <taxon>Pseudomonadati</taxon>
        <taxon>Bacteroidota</taxon>
        <taxon>Cytophagia</taxon>
        <taxon>Cytophagales</taxon>
        <taxon>Hymenobacteraceae</taxon>
        <taxon>Hymenobacter</taxon>
    </lineage>
</organism>
<reference evidence="2" key="1">
    <citation type="journal article" date="2019" name="Int. J. Syst. Evol. Microbiol.">
        <title>The Global Catalogue of Microorganisms (GCM) 10K type strain sequencing project: providing services to taxonomists for standard genome sequencing and annotation.</title>
        <authorList>
            <consortium name="The Broad Institute Genomics Platform"/>
            <consortium name="The Broad Institute Genome Sequencing Center for Infectious Disease"/>
            <person name="Wu L."/>
            <person name="Ma J."/>
        </authorList>
    </citation>
    <scope>NUCLEOTIDE SEQUENCE [LARGE SCALE GENOMIC DNA]</scope>
    <source>
        <strain evidence="2">JCM 17224</strain>
    </source>
</reference>
<evidence type="ECO:0000313" key="2">
    <source>
        <dbReference type="Proteomes" id="UP001500567"/>
    </source>
</evidence>
<dbReference type="Proteomes" id="UP001500567">
    <property type="component" value="Unassembled WGS sequence"/>
</dbReference>
<gene>
    <name evidence="1" type="ORF">GCM10022408_13100</name>
</gene>
<evidence type="ECO:0000313" key="1">
    <source>
        <dbReference type="EMBL" id="GAA4002980.1"/>
    </source>
</evidence>
<comment type="caution">
    <text evidence="1">The sequence shown here is derived from an EMBL/GenBank/DDBJ whole genome shotgun (WGS) entry which is preliminary data.</text>
</comment>
<name>A0ABP7RVS0_9BACT</name>
<keyword evidence="2" id="KW-1185">Reference proteome</keyword>
<dbReference type="EMBL" id="BAABDJ010000007">
    <property type="protein sequence ID" value="GAA4002980.1"/>
    <property type="molecule type" value="Genomic_DNA"/>
</dbReference>
<sequence>MYCSPQFITRHGPAAQSGFFGDGPNRLNFRQPAEQHYPEGIASFTVKNPEGELRELLA</sequence>